<dbReference type="Pfam" id="PF13624">
    <property type="entry name" value="SurA_N_3"/>
    <property type="match status" value="1"/>
</dbReference>
<evidence type="ECO:0000256" key="1">
    <source>
        <dbReference type="SAM" id="Coils"/>
    </source>
</evidence>
<evidence type="ECO:0000313" key="5">
    <source>
        <dbReference type="Proteomes" id="UP000824220"/>
    </source>
</evidence>
<sequence>MSISRSLIALGAVATLALAGCSAAGEPESTPEPTAPADAAAPEADLKDVPDVVATVNDEEIGLEEFTQAYEAQLQQASMMQQQGGEEVDQDALKQQTADLLVNNTLLTQAAAGSGIEASDEDIDAVLQQIADQNGLGSVDEVIEAFGDQGLDEDAVREQAEGQFLVDAYVEQEADVQEPSEEELKKQYDELVEQAKSQGAEDQVPEYEEAKQQLADQAVSEGQSAAIEDILKKLREGADVDVKL</sequence>
<dbReference type="InterPro" id="IPR027304">
    <property type="entry name" value="Trigger_fact/SurA_dom_sf"/>
</dbReference>
<keyword evidence="3" id="KW-0732">Signal</keyword>
<feature type="signal peptide" evidence="3">
    <location>
        <begin position="1"/>
        <end position="19"/>
    </location>
</feature>
<dbReference type="InterPro" id="IPR050245">
    <property type="entry name" value="PrsA_foldase"/>
</dbReference>
<dbReference type="SUPFAM" id="SSF109998">
    <property type="entry name" value="Triger factor/SurA peptide-binding domain-like"/>
    <property type="match status" value="1"/>
</dbReference>
<dbReference type="EMBL" id="DXAM01000138">
    <property type="protein sequence ID" value="HJA05095.1"/>
    <property type="molecule type" value="Genomic_DNA"/>
</dbReference>
<feature type="chain" id="PRO_5039674983" evidence="3">
    <location>
        <begin position="20"/>
        <end position="244"/>
    </location>
</feature>
<evidence type="ECO:0000313" key="4">
    <source>
        <dbReference type="EMBL" id="HJA05095.1"/>
    </source>
</evidence>
<proteinExistence type="predicted"/>
<dbReference type="PROSITE" id="PS51257">
    <property type="entry name" value="PROKAR_LIPOPROTEIN"/>
    <property type="match status" value="1"/>
</dbReference>
<gene>
    <name evidence="4" type="ORF">H9800_09595</name>
</gene>
<dbReference type="PANTHER" id="PTHR47245:SF2">
    <property type="entry name" value="PEPTIDYL-PROLYL CIS-TRANS ISOMERASE HP_0175-RELATED"/>
    <property type="match status" value="1"/>
</dbReference>
<feature type="coiled-coil region" evidence="1">
    <location>
        <begin position="181"/>
        <end position="217"/>
    </location>
</feature>
<dbReference type="AlphaFoldDB" id="A0A9D2H7S1"/>
<name>A0A9D2H7S1_9MICO</name>
<protein>
    <submittedName>
        <fullName evidence="4">SurA N-terminal domain-containing protein</fullName>
    </submittedName>
</protein>
<evidence type="ECO:0000256" key="3">
    <source>
        <dbReference type="SAM" id="SignalP"/>
    </source>
</evidence>
<organism evidence="4 5">
    <name type="scientific">Candidatus Microbacterium stercoravium</name>
    <dbReference type="NCBI Taxonomy" id="2838697"/>
    <lineage>
        <taxon>Bacteria</taxon>
        <taxon>Bacillati</taxon>
        <taxon>Actinomycetota</taxon>
        <taxon>Actinomycetes</taxon>
        <taxon>Micrococcales</taxon>
        <taxon>Microbacteriaceae</taxon>
        <taxon>Microbacterium</taxon>
    </lineage>
</organism>
<reference evidence="4" key="2">
    <citation type="submission" date="2021-04" db="EMBL/GenBank/DDBJ databases">
        <authorList>
            <person name="Gilroy R."/>
        </authorList>
    </citation>
    <scope>NUCLEOTIDE SEQUENCE</scope>
    <source>
        <strain evidence="4">ChiHjej8B7-3636</strain>
    </source>
</reference>
<feature type="compositionally biased region" description="Low complexity" evidence="2">
    <location>
        <begin position="23"/>
        <end position="43"/>
    </location>
</feature>
<keyword evidence="1" id="KW-0175">Coiled coil</keyword>
<reference evidence="4" key="1">
    <citation type="journal article" date="2021" name="PeerJ">
        <title>Extensive microbial diversity within the chicken gut microbiome revealed by metagenomics and culture.</title>
        <authorList>
            <person name="Gilroy R."/>
            <person name="Ravi A."/>
            <person name="Getino M."/>
            <person name="Pursley I."/>
            <person name="Horton D.L."/>
            <person name="Alikhan N.F."/>
            <person name="Baker D."/>
            <person name="Gharbi K."/>
            <person name="Hall N."/>
            <person name="Watson M."/>
            <person name="Adriaenssens E.M."/>
            <person name="Foster-Nyarko E."/>
            <person name="Jarju S."/>
            <person name="Secka A."/>
            <person name="Antonio M."/>
            <person name="Oren A."/>
            <person name="Chaudhuri R.R."/>
            <person name="La Ragione R."/>
            <person name="Hildebrand F."/>
            <person name="Pallen M.J."/>
        </authorList>
    </citation>
    <scope>NUCLEOTIDE SEQUENCE</scope>
    <source>
        <strain evidence="4">ChiHjej8B7-3636</strain>
    </source>
</reference>
<feature type="region of interest" description="Disordered" evidence="2">
    <location>
        <begin position="23"/>
        <end position="46"/>
    </location>
</feature>
<comment type="caution">
    <text evidence="4">The sequence shown here is derived from an EMBL/GenBank/DDBJ whole genome shotgun (WGS) entry which is preliminary data.</text>
</comment>
<dbReference type="Gene3D" id="1.10.4030.10">
    <property type="entry name" value="Porin chaperone SurA, peptide-binding domain"/>
    <property type="match status" value="1"/>
</dbReference>
<dbReference type="PANTHER" id="PTHR47245">
    <property type="entry name" value="PEPTIDYLPROLYL ISOMERASE"/>
    <property type="match status" value="1"/>
</dbReference>
<accession>A0A9D2H7S1</accession>
<dbReference type="Proteomes" id="UP000824220">
    <property type="component" value="Unassembled WGS sequence"/>
</dbReference>
<evidence type="ECO:0000256" key="2">
    <source>
        <dbReference type="SAM" id="MobiDB-lite"/>
    </source>
</evidence>